<dbReference type="Pfam" id="PF19909">
    <property type="entry name" value="DUF6382"/>
    <property type="match status" value="1"/>
</dbReference>
<protein>
    <submittedName>
        <fullName evidence="3">FHA domain-containing protein</fullName>
    </submittedName>
</protein>
<dbReference type="AlphaFoldDB" id="A0A1M7YJR6"/>
<dbReference type="SMART" id="SM00240">
    <property type="entry name" value="FHA"/>
    <property type="match status" value="1"/>
</dbReference>
<dbReference type="Gene3D" id="2.60.200.20">
    <property type="match status" value="1"/>
</dbReference>
<dbReference type="SUPFAM" id="SSF49879">
    <property type="entry name" value="SMAD/FHA domain"/>
    <property type="match status" value="1"/>
</dbReference>
<dbReference type="EMBL" id="FRFD01000012">
    <property type="protein sequence ID" value="SHO52816.1"/>
    <property type="molecule type" value="Genomic_DNA"/>
</dbReference>
<evidence type="ECO:0000313" key="3">
    <source>
        <dbReference type="EMBL" id="SHO52816.1"/>
    </source>
</evidence>
<accession>A0A1M7YJR6</accession>
<name>A0A1M7YJR6_9FIRM</name>
<reference evidence="3 4" key="1">
    <citation type="submission" date="2016-12" db="EMBL/GenBank/DDBJ databases">
        <authorList>
            <person name="Song W.-J."/>
            <person name="Kurnit D.M."/>
        </authorList>
    </citation>
    <scope>NUCLEOTIDE SEQUENCE [LARGE SCALE GENOMIC DNA]</scope>
    <source>
        <strain evidence="3 4">DSM 12503</strain>
    </source>
</reference>
<organism evidence="3 4">
    <name type="scientific">Anaerocolumna xylanovorans DSM 12503</name>
    <dbReference type="NCBI Taxonomy" id="1121345"/>
    <lineage>
        <taxon>Bacteria</taxon>
        <taxon>Bacillati</taxon>
        <taxon>Bacillota</taxon>
        <taxon>Clostridia</taxon>
        <taxon>Lachnospirales</taxon>
        <taxon>Lachnospiraceae</taxon>
        <taxon>Anaerocolumna</taxon>
    </lineage>
</organism>
<evidence type="ECO:0000313" key="4">
    <source>
        <dbReference type="Proteomes" id="UP000184612"/>
    </source>
</evidence>
<keyword evidence="4" id="KW-1185">Reference proteome</keyword>
<dbReference type="STRING" id="1121345.SAMN02745217_03815"/>
<evidence type="ECO:0000259" key="2">
    <source>
        <dbReference type="PROSITE" id="PS50006"/>
    </source>
</evidence>
<feature type="compositionally biased region" description="Basic and acidic residues" evidence="1">
    <location>
        <begin position="280"/>
        <end position="293"/>
    </location>
</feature>
<dbReference type="PROSITE" id="PS50006">
    <property type="entry name" value="FHA_DOMAIN"/>
    <property type="match status" value="1"/>
</dbReference>
<dbReference type="RefSeq" id="WP_073590464.1">
    <property type="nucleotide sequence ID" value="NZ_FRFD01000012.1"/>
</dbReference>
<feature type="compositionally biased region" description="Pro residues" evidence="1">
    <location>
        <begin position="206"/>
        <end position="215"/>
    </location>
</feature>
<dbReference type="Proteomes" id="UP000184612">
    <property type="component" value="Unassembled WGS sequence"/>
</dbReference>
<dbReference type="CDD" id="cd00060">
    <property type="entry name" value="FHA"/>
    <property type="match status" value="1"/>
</dbReference>
<sequence length="487" mass="54441">MNEFKYENQGIYTYLVYEMKKEELIDTLSLGMITNNKIKGVLPVIFTQMDDTRYLKYNVSSQVSLRQFFEGTATKKRLLGVFLSIASGILEAEEYMIDAGSFMLDLDYIFVDVTASEASLICLPVVRQESANYEISRFFKEIVFSTQFDQSENCDYVAKLISFLNCTGTFSLDNFKRVVESLLYGQNNPNRAKAKPEDSAQRPIQPARPVPPIPQSQPVMASQPQPVSQEARAIPPSRPAAEIPKAMVPQNNNDSKNIKKKEPQIVTNSVGRQIAVPGMKPEETSQPKEEGKKKGLWSLGRKKEDKKSKIQLSVPVPPMPDTSYANANKPVPMPTAGQAVYQNVGMPLSQEVPPIAATCERKGDFGETTVLSNAMDGGTVVLGPSAQNTFRPYLVRLKSREIVYLDKPVFRIGKEKNFVDYFIGDNAAVSRSHASILTKGNNVYIIDTNSKNHTYINGQQISSNVEIPLKHGMKILLANEEFEYMQY</sequence>
<feature type="domain" description="FHA" evidence="2">
    <location>
        <begin position="410"/>
        <end position="461"/>
    </location>
</feature>
<dbReference type="InterPro" id="IPR008984">
    <property type="entry name" value="SMAD_FHA_dom_sf"/>
</dbReference>
<proteinExistence type="predicted"/>
<dbReference type="Pfam" id="PF00498">
    <property type="entry name" value="FHA"/>
    <property type="match status" value="1"/>
</dbReference>
<gene>
    <name evidence="3" type="ORF">SAMN02745217_03815</name>
</gene>
<evidence type="ECO:0000256" key="1">
    <source>
        <dbReference type="SAM" id="MobiDB-lite"/>
    </source>
</evidence>
<dbReference type="OrthoDB" id="9783862at2"/>
<dbReference type="InterPro" id="IPR000253">
    <property type="entry name" value="FHA_dom"/>
</dbReference>
<dbReference type="InterPro" id="IPR045962">
    <property type="entry name" value="DUF6382"/>
</dbReference>
<feature type="region of interest" description="Disordered" evidence="1">
    <location>
        <begin position="187"/>
        <end position="320"/>
    </location>
</feature>